<sequence>MSPFALKDIADKRPCVFFDLGHRRWKLCGLECLVQRLRAYEIPPGVQFLPAIRGESQLVNIGIDRATFGQDRIAIGRGANQLDQNFEGARVGFLLHLRRYRIAARPQDLQLGRGWLTNIDSFGPSGIFTKSFLMEMAQFVGKDV</sequence>
<comment type="caution">
    <text evidence="1">The sequence shown here is derived from an EMBL/GenBank/DDBJ whole genome shotgun (WGS) entry which is preliminary data.</text>
</comment>
<evidence type="ECO:0000313" key="2">
    <source>
        <dbReference type="Proteomes" id="UP000193335"/>
    </source>
</evidence>
<reference evidence="1 2" key="1">
    <citation type="submission" date="2017-03" db="EMBL/GenBank/DDBJ databases">
        <title>Whole genome sequences of fourteen strains of Bradyrhizobium canariense and one strain of Bradyrhizobium japonicum isolated from Lupinus (Papilionoideae: Genisteae) species in Algeria.</title>
        <authorList>
            <person name="Crovadore J."/>
            <person name="Chekireb D."/>
            <person name="Brachmann A."/>
            <person name="Chablais R."/>
            <person name="Cochard B."/>
            <person name="Lefort F."/>
        </authorList>
    </citation>
    <scope>NUCLEOTIDE SEQUENCE [LARGE SCALE GENOMIC DNA]</scope>
    <source>
        <strain evidence="1 2">UBMA197</strain>
    </source>
</reference>
<name>A0A1Y2JAL5_BRAJP</name>
<gene>
    <name evidence="1" type="ORF">BSZ19_43130</name>
</gene>
<evidence type="ECO:0000313" key="1">
    <source>
        <dbReference type="EMBL" id="OSJ24053.1"/>
    </source>
</evidence>
<proteinExistence type="predicted"/>
<accession>A0A1Y2JAL5</accession>
<organism evidence="1 2">
    <name type="scientific">Bradyrhizobium japonicum</name>
    <dbReference type="NCBI Taxonomy" id="375"/>
    <lineage>
        <taxon>Bacteria</taxon>
        <taxon>Pseudomonadati</taxon>
        <taxon>Pseudomonadota</taxon>
        <taxon>Alphaproteobacteria</taxon>
        <taxon>Hyphomicrobiales</taxon>
        <taxon>Nitrobacteraceae</taxon>
        <taxon>Bradyrhizobium</taxon>
    </lineage>
</organism>
<dbReference type="Proteomes" id="UP000193335">
    <property type="component" value="Unassembled WGS sequence"/>
</dbReference>
<dbReference type="AlphaFoldDB" id="A0A1Y2JAL5"/>
<protein>
    <submittedName>
        <fullName evidence="1">Uncharacterized protein</fullName>
    </submittedName>
</protein>
<dbReference type="EMBL" id="NAFL01000283">
    <property type="protein sequence ID" value="OSJ24053.1"/>
    <property type="molecule type" value="Genomic_DNA"/>
</dbReference>